<proteinExistence type="predicted"/>
<keyword evidence="2" id="KW-1185">Reference proteome</keyword>
<name>A0A9D4XY79_PEA</name>
<dbReference type="Pfam" id="PF09756">
    <property type="entry name" value="DDRGK"/>
    <property type="match status" value="1"/>
</dbReference>
<sequence>MNQIIIIHKPKLKRLRKRVLLHFEFEKRKGEFSVDDEDTLEEEQNIIEYFLDKLREYVKKHKCVPLEDLVAEFNNLPAPRTCHCITSRTTSKLHSPQPSPN</sequence>
<dbReference type="Gramene" id="PSAT_LOCUS13130_t1">
    <property type="protein sequence ID" value="CAL5193300.1"/>
    <property type="gene ID" value="PSAT_LOCUS13130"/>
</dbReference>
<organism evidence="1 2">
    <name type="scientific">Pisum sativum</name>
    <name type="common">Garden pea</name>
    <name type="synonym">Lathyrus oleraceus</name>
    <dbReference type="NCBI Taxonomy" id="3888"/>
    <lineage>
        <taxon>Eukaryota</taxon>
        <taxon>Viridiplantae</taxon>
        <taxon>Streptophyta</taxon>
        <taxon>Embryophyta</taxon>
        <taxon>Tracheophyta</taxon>
        <taxon>Spermatophyta</taxon>
        <taxon>Magnoliopsida</taxon>
        <taxon>eudicotyledons</taxon>
        <taxon>Gunneridae</taxon>
        <taxon>Pentapetalae</taxon>
        <taxon>rosids</taxon>
        <taxon>fabids</taxon>
        <taxon>Fabales</taxon>
        <taxon>Fabaceae</taxon>
        <taxon>Papilionoideae</taxon>
        <taxon>50 kb inversion clade</taxon>
        <taxon>NPAAA clade</taxon>
        <taxon>Hologalegina</taxon>
        <taxon>IRL clade</taxon>
        <taxon>Fabeae</taxon>
        <taxon>Lathyrus</taxon>
    </lineage>
</organism>
<evidence type="ECO:0000313" key="2">
    <source>
        <dbReference type="Proteomes" id="UP001058974"/>
    </source>
</evidence>
<dbReference type="InterPro" id="IPR019153">
    <property type="entry name" value="DDRGK_dom-contain"/>
</dbReference>
<accession>A0A9D4XY79</accession>
<dbReference type="EMBL" id="JAMSHJ010000003">
    <property type="protein sequence ID" value="KAI5427390.1"/>
    <property type="molecule type" value="Genomic_DNA"/>
</dbReference>
<comment type="caution">
    <text evidence="1">The sequence shown here is derived from an EMBL/GenBank/DDBJ whole genome shotgun (WGS) entry which is preliminary data.</text>
</comment>
<dbReference type="AlphaFoldDB" id="A0A9D4XY79"/>
<reference evidence="1 2" key="1">
    <citation type="journal article" date="2022" name="Nat. Genet.">
        <title>Improved pea reference genome and pan-genome highlight genomic features and evolutionary characteristics.</title>
        <authorList>
            <person name="Yang T."/>
            <person name="Liu R."/>
            <person name="Luo Y."/>
            <person name="Hu S."/>
            <person name="Wang D."/>
            <person name="Wang C."/>
            <person name="Pandey M.K."/>
            <person name="Ge S."/>
            <person name="Xu Q."/>
            <person name="Li N."/>
            <person name="Li G."/>
            <person name="Huang Y."/>
            <person name="Saxena R.K."/>
            <person name="Ji Y."/>
            <person name="Li M."/>
            <person name="Yan X."/>
            <person name="He Y."/>
            <person name="Liu Y."/>
            <person name="Wang X."/>
            <person name="Xiang C."/>
            <person name="Varshney R.K."/>
            <person name="Ding H."/>
            <person name="Gao S."/>
            <person name="Zong X."/>
        </authorList>
    </citation>
    <scope>NUCLEOTIDE SEQUENCE [LARGE SCALE GENOMIC DNA]</scope>
    <source>
        <strain evidence="1 2">cv. Zhongwan 6</strain>
    </source>
</reference>
<protein>
    <submittedName>
        <fullName evidence="1">Uncharacterized protein</fullName>
    </submittedName>
</protein>
<dbReference type="Proteomes" id="UP001058974">
    <property type="component" value="Chromosome 3"/>
</dbReference>
<dbReference type="Gramene" id="Psat03G0271000-T1">
    <property type="protein sequence ID" value="KAI5427390.1"/>
    <property type="gene ID" value="KIW84_032710"/>
</dbReference>
<gene>
    <name evidence="1" type="ORF">KIW84_032710</name>
</gene>
<evidence type="ECO:0000313" key="1">
    <source>
        <dbReference type="EMBL" id="KAI5427390.1"/>
    </source>
</evidence>